<dbReference type="AlphaFoldDB" id="A0A7G6VT91"/>
<keyword evidence="1" id="KW-0732">Signal</keyword>
<dbReference type="EMBL" id="CP060052">
    <property type="protein sequence ID" value="QNE04956.1"/>
    <property type="molecule type" value="Genomic_DNA"/>
</dbReference>
<dbReference type="Proteomes" id="UP000515297">
    <property type="component" value="Chromosome"/>
</dbReference>
<sequence>MHVTRMAAVAAAALTALTGQAQATENAASLYLLGSGGPGTAVMAPFEGVYLDKMIWIYDGKARTEREFPINGNIAAGLDLSVIAEFPTLLVVPSTNVLGGTLALGVTVPVGAPIVDVDALLTGPGGNTLARSVHDSALTTGDPVGIVMLGWQSGELHLQLSSMINTPIGHYREGQLANLSLHRWAVDGSAAVSWHDAEAGWDISAKAGYTWNGRNDFTDYDSGDEIHVEGAVERMISPAFSLGAQIGWARQVSDDDGPLGPFRGEVLAVGATASTTVMMAGKPGTFRGRYMHEVDVTNRPKGSTFWIDFAYPLAMKIPG</sequence>
<protein>
    <submittedName>
        <fullName evidence="2">Transporter</fullName>
    </submittedName>
</protein>
<proteinExistence type="predicted"/>
<name>A0A7G6VT91_9SPHN</name>
<accession>A0A7G6VT91</accession>
<evidence type="ECO:0000256" key="1">
    <source>
        <dbReference type="SAM" id="SignalP"/>
    </source>
</evidence>
<dbReference type="RefSeq" id="WP_185884189.1">
    <property type="nucleotide sequence ID" value="NZ_CP060052.1"/>
</dbReference>
<evidence type="ECO:0000313" key="2">
    <source>
        <dbReference type="EMBL" id="QNE04956.1"/>
    </source>
</evidence>
<gene>
    <name evidence="2" type="ORF">H4O24_13750</name>
</gene>
<feature type="signal peptide" evidence="1">
    <location>
        <begin position="1"/>
        <end position="23"/>
    </location>
</feature>
<feature type="chain" id="PRO_5028799169" evidence="1">
    <location>
        <begin position="24"/>
        <end position="319"/>
    </location>
</feature>
<organism evidence="2 3">
    <name type="scientific">Croceicoccus marinus</name>
    <dbReference type="NCBI Taxonomy" id="450378"/>
    <lineage>
        <taxon>Bacteria</taxon>
        <taxon>Pseudomonadati</taxon>
        <taxon>Pseudomonadota</taxon>
        <taxon>Alphaproteobacteria</taxon>
        <taxon>Sphingomonadales</taxon>
        <taxon>Erythrobacteraceae</taxon>
        <taxon>Croceicoccus</taxon>
    </lineage>
</organism>
<reference evidence="2 3" key="1">
    <citation type="submission" date="2020-08" db="EMBL/GenBank/DDBJ databases">
        <authorList>
            <person name="Liu G."/>
            <person name="Sun C."/>
        </authorList>
    </citation>
    <scope>NUCLEOTIDE SEQUENCE [LARGE SCALE GENOMIC DNA]</scope>
    <source>
        <strain evidence="2 3">OT19</strain>
    </source>
</reference>
<dbReference type="InterPro" id="IPR025737">
    <property type="entry name" value="FApF"/>
</dbReference>
<evidence type="ECO:0000313" key="3">
    <source>
        <dbReference type="Proteomes" id="UP000515297"/>
    </source>
</evidence>
<dbReference type="Pfam" id="PF13557">
    <property type="entry name" value="Phenol_MetA_deg"/>
    <property type="match status" value="1"/>
</dbReference>